<sequence>MKLRKTGETIEVKKEELISSIKILMGQLNKQEQDN</sequence>
<keyword evidence="1" id="KW-0436">Ligase</keyword>
<dbReference type="AlphaFoldDB" id="S2S2H8"/>
<dbReference type="GO" id="GO:0004827">
    <property type="term" value="F:proline-tRNA ligase activity"/>
    <property type="evidence" value="ECO:0007669"/>
    <property type="project" value="UniProtKB-EC"/>
</dbReference>
<evidence type="ECO:0000313" key="1">
    <source>
        <dbReference type="EMBL" id="EPC84622.1"/>
    </source>
</evidence>
<dbReference type="Proteomes" id="UP000014243">
    <property type="component" value="Unassembled WGS sequence"/>
</dbReference>
<organism evidence="1 2">
    <name type="scientific">Lacticaseibacillus paracasei subsp. paracasei Lpp126</name>
    <dbReference type="NCBI Taxonomy" id="1256206"/>
    <lineage>
        <taxon>Bacteria</taxon>
        <taxon>Bacillati</taxon>
        <taxon>Bacillota</taxon>
        <taxon>Bacilli</taxon>
        <taxon>Lactobacillales</taxon>
        <taxon>Lactobacillaceae</taxon>
        <taxon>Lacticaseibacillus</taxon>
    </lineage>
</organism>
<accession>S2S2H8</accession>
<gene>
    <name evidence="1" type="ORF">Lpp126_03766</name>
</gene>
<name>S2S2H8_LACPA</name>
<dbReference type="EC" id="6.1.1.15" evidence="1"/>
<dbReference type="EMBL" id="ANKC01000239">
    <property type="protein sequence ID" value="EPC84622.1"/>
    <property type="molecule type" value="Genomic_DNA"/>
</dbReference>
<evidence type="ECO:0000313" key="2">
    <source>
        <dbReference type="Proteomes" id="UP000014243"/>
    </source>
</evidence>
<reference evidence="1 2" key="1">
    <citation type="journal article" date="2013" name="PLoS ONE">
        <title>Lactobacillus paracasei comparative genomics: towards species pan-genome definition and exploitation of diversity.</title>
        <authorList>
            <person name="Smokvina T."/>
            <person name="Wels M."/>
            <person name="Polka J."/>
            <person name="Chervaux C."/>
            <person name="Brisse S."/>
            <person name="Boekhorst J."/>
            <person name="van Hylckama Vlieg J.E."/>
            <person name="Siezen R.J."/>
        </authorList>
    </citation>
    <scope>NUCLEOTIDE SEQUENCE [LARGE SCALE GENOMIC DNA]</scope>
    <source>
        <strain evidence="1 2">Lpp126</strain>
    </source>
</reference>
<comment type="caution">
    <text evidence="1">The sequence shown here is derived from an EMBL/GenBank/DDBJ whole genome shotgun (WGS) entry which is preliminary data.</text>
</comment>
<proteinExistence type="predicted"/>
<protein>
    <submittedName>
        <fullName evidence="1">Prolyl-tRNA ligase</fullName>
        <ecNumber evidence="1">6.1.1.15</ecNumber>
    </submittedName>
</protein>